<protein>
    <submittedName>
        <fullName evidence="8">Protein MAK16 homolog</fullName>
    </submittedName>
</protein>
<dbReference type="GO" id="GO:0005730">
    <property type="term" value="C:nucleolus"/>
    <property type="evidence" value="ECO:0007669"/>
    <property type="project" value="TreeGrafter"/>
</dbReference>
<evidence type="ECO:0000256" key="1">
    <source>
        <dbReference type="ARBA" id="ARBA00004123"/>
    </source>
</evidence>
<sequence>MQNDDVTWSIINKHHCSYKIKTETQWFCRNQYNVTGLCNRKSCPLANSRYATVREKKGVIYLFIREAERVYTPHKEWMRIKLSKTFITALQQIEDNLVFWPNYFKQKCRQRLLKITQYLARMRKMKLNNTKKLVPVRRKVERRLEKREEKALIAAKLDNAIEKQLLERLKEGTYERIYNFPKQAFDVRLNEEEMEEELEEDVEELKKQQKLAIKEEEEEVEEVQDEELREELERGIVRMQRNQESDEDSDMAEYDYSDDESIDDDGDEVGDDEDEDDGEEDTEETGHVEYVADFDESEDEEQERDIEDLPESLSSASAAAASSSVHKKSKAGPSSQLVRKLDTMLRNDMDSDDDMRAQDEIKRAKYAPQKALNPGAKATFRKKLIKRKIRAIYERQKAEKEKSKVKVRR</sequence>
<dbReference type="PANTHER" id="PTHR23405">
    <property type="entry name" value="MAINTENANCE OF KILLER 16 MAK16 PROTEIN-RELATED"/>
    <property type="match status" value="1"/>
</dbReference>
<dbReference type="GeneID" id="108670922"/>
<evidence type="ECO:0000313" key="7">
    <source>
        <dbReference type="Proteomes" id="UP000694843"/>
    </source>
</evidence>
<evidence type="ECO:0000256" key="3">
    <source>
        <dbReference type="ARBA" id="ARBA00023242"/>
    </source>
</evidence>
<feature type="compositionally biased region" description="Acidic residues" evidence="5">
    <location>
        <begin position="292"/>
        <end position="310"/>
    </location>
</feature>
<keyword evidence="4" id="KW-0175">Coiled coil</keyword>
<comment type="subcellular location">
    <subcellularLocation>
        <location evidence="1">Nucleus</location>
    </subcellularLocation>
</comment>
<evidence type="ECO:0000256" key="4">
    <source>
        <dbReference type="SAM" id="Coils"/>
    </source>
</evidence>
<feature type="compositionally biased region" description="Low complexity" evidence="5">
    <location>
        <begin position="312"/>
        <end position="324"/>
    </location>
</feature>
<proteinExistence type="inferred from homology"/>
<dbReference type="CTD" id="31818"/>
<dbReference type="GO" id="GO:0000460">
    <property type="term" value="P:maturation of 5.8S rRNA"/>
    <property type="evidence" value="ECO:0007669"/>
    <property type="project" value="TreeGrafter"/>
</dbReference>
<evidence type="ECO:0000256" key="2">
    <source>
        <dbReference type="ARBA" id="ARBA00005514"/>
    </source>
</evidence>
<keyword evidence="7" id="KW-1185">Reference proteome</keyword>
<keyword evidence="3" id="KW-0539">Nucleus</keyword>
<dbReference type="Pfam" id="PF01778">
    <property type="entry name" value="Ribosomal_L28e"/>
    <property type="match status" value="1"/>
</dbReference>
<dbReference type="FunFam" id="3.30.390.110:FF:000001">
    <property type="entry name" value="Protein MAK16 homolog"/>
    <property type="match status" value="1"/>
</dbReference>
<organism evidence="7 8">
    <name type="scientific">Hyalella azteca</name>
    <name type="common">Amphipod</name>
    <dbReference type="NCBI Taxonomy" id="294128"/>
    <lineage>
        <taxon>Eukaryota</taxon>
        <taxon>Metazoa</taxon>
        <taxon>Ecdysozoa</taxon>
        <taxon>Arthropoda</taxon>
        <taxon>Crustacea</taxon>
        <taxon>Multicrustacea</taxon>
        <taxon>Malacostraca</taxon>
        <taxon>Eumalacostraca</taxon>
        <taxon>Peracarida</taxon>
        <taxon>Amphipoda</taxon>
        <taxon>Senticaudata</taxon>
        <taxon>Talitrida</taxon>
        <taxon>Talitroidea</taxon>
        <taxon>Hyalellidae</taxon>
        <taxon>Hyalella</taxon>
    </lineage>
</organism>
<feature type="compositionally biased region" description="Acidic residues" evidence="5">
    <location>
        <begin position="245"/>
        <end position="283"/>
    </location>
</feature>
<dbReference type="PANTHER" id="PTHR23405:SF4">
    <property type="entry name" value="PROTEIN MAK16 HOMOLOG"/>
    <property type="match status" value="1"/>
</dbReference>
<dbReference type="Pfam" id="PF04874">
    <property type="entry name" value="Mak16"/>
    <property type="match status" value="1"/>
</dbReference>
<dbReference type="AlphaFoldDB" id="A0A8B7NKV7"/>
<dbReference type="GO" id="GO:0000470">
    <property type="term" value="P:maturation of LSU-rRNA"/>
    <property type="evidence" value="ECO:0007669"/>
    <property type="project" value="TreeGrafter"/>
</dbReference>
<evidence type="ECO:0000256" key="5">
    <source>
        <dbReference type="SAM" id="MobiDB-lite"/>
    </source>
</evidence>
<dbReference type="OMA" id="VIWEVIN"/>
<evidence type="ECO:0000313" key="8">
    <source>
        <dbReference type="RefSeq" id="XP_018013906.1"/>
    </source>
</evidence>
<feature type="region of interest" description="Disordered" evidence="5">
    <location>
        <begin position="238"/>
        <end position="339"/>
    </location>
</feature>
<dbReference type="Proteomes" id="UP000694843">
    <property type="component" value="Unplaced"/>
</dbReference>
<dbReference type="Gene3D" id="3.30.390.110">
    <property type="match status" value="1"/>
</dbReference>
<evidence type="ECO:0000259" key="6">
    <source>
        <dbReference type="Pfam" id="PF01778"/>
    </source>
</evidence>
<gene>
    <name evidence="8" type="primary">LOC108670922</name>
</gene>
<comment type="similarity">
    <text evidence="2">Belongs to the MAK16 family.</text>
</comment>
<dbReference type="InterPro" id="IPR029004">
    <property type="entry name" value="Ribosomal_eL28/Mak16"/>
</dbReference>
<accession>A0A8B7NKV7</accession>
<reference evidence="8" key="1">
    <citation type="submission" date="2025-08" db="UniProtKB">
        <authorList>
            <consortium name="RefSeq"/>
        </authorList>
    </citation>
    <scope>IDENTIFICATION</scope>
</reference>
<dbReference type="RefSeq" id="XP_018013906.1">
    <property type="nucleotide sequence ID" value="XM_018158417.1"/>
</dbReference>
<dbReference type="InterPro" id="IPR006958">
    <property type="entry name" value="Mak16"/>
</dbReference>
<feature type="domain" description="Ribosomal eL28/Mak16" evidence="6">
    <location>
        <begin position="6"/>
        <end position="118"/>
    </location>
</feature>
<dbReference type="OrthoDB" id="10251342at2759"/>
<dbReference type="PIRSF" id="PIRSF003352">
    <property type="entry name" value="MAK16"/>
    <property type="match status" value="1"/>
</dbReference>
<feature type="coiled-coil region" evidence="4">
    <location>
        <begin position="188"/>
        <end position="233"/>
    </location>
</feature>
<dbReference type="GO" id="GO:0030687">
    <property type="term" value="C:preribosome, large subunit precursor"/>
    <property type="evidence" value="ECO:0007669"/>
    <property type="project" value="TreeGrafter"/>
</dbReference>
<dbReference type="KEGG" id="hazt:108670922"/>
<name>A0A8B7NKV7_HYAAZ</name>